<sequence>MAGLCASFLLSAQYRGGGGDGAIVASASSAVAPLDLLDFSARPEGAFVRLNWRTANERQTRQFTVERSPDGRSFTPIGTVAAAGNSVDRELHYTFRDSRSPEAKSYYRLLMEDTDGRFRYSDVVTVQLSATSATVDIYPNPNAGSSLHLALPGAYAGQGFNVEIIDATGRQLLFRQTIHPEAGPARIDFPNRLAAGSYLVRVHSARQILPARILIVTE</sequence>
<dbReference type="Gene3D" id="2.60.40.10">
    <property type="entry name" value="Immunoglobulins"/>
    <property type="match status" value="1"/>
</dbReference>
<reference evidence="1 2" key="1">
    <citation type="submission" date="2018-02" db="EMBL/GenBank/DDBJ databases">
        <title>Genomic Encyclopedia of Archaeal and Bacterial Type Strains, Phase II (KMG-II): from individual species to whole genera.</title>
        <authorList>
            <person name="Goeker M."/>
        </authorList>
    </citation>
    <scope>NUCLEOTIDE SEQUENCE [LARGE SCALE GENOMIC DNA]</scope>
    <source>
        <strain evidence="1 2">DSM 29526</strain>
    </source>
</reference>
<dbReference type="EMBL" id="PTJC01000005">
    <property type="protein sequence ID" value="PPK88203.1"/>
    <property type="molecule type" value="Genomic_DNA"/>
</dbReference>
<name>A0A2S6I9N1_9BACT</name>
<keyword evidence="2" id="KW-1185">Reference proteome</keyword>
<accession>A0A2S6I9N1</accession>
<proteinExistence type="predicted"/>
<evidence type="ECO:0000313" key="2">
    <source>
        <dbReference type="Proteomes" id="UP000237662"/>
    </source>
</evidence>
<dbReference type="AlphaFoldDB" id="A0A2S6I9N1"/>
<organism evidence="1 2">
    <name type="scientific">Neolewinella xylanilytica</name>
    <dbReference type="NCBI Taxonomy" id="1514080"/>
    <lineage>
        <taxon>Bacteria</taxon>
        <taxon>Pseudomonadati</taxon>
        <taxon>Bacteroidota</taxon>
        <taxon>Saprospiria</taxon>
        <taxon>Saprospirales</taxon>
        <taxon>Lewinellaceae</taxon>
        <taxon>Neolewinella</taxon>
    </lineage>
</organism>
<comment type="caution">
    <text evidence="1">The sequence shown here is derived from an EMBL/GenBank/DDBJ whole genome shotgun (WGS) entry which is preliminary data.</text>
</comment>
<dbReference type="InterPro" id="IPR026444">
    <property type="entry name" value="Secre_tail"/>
</dbReference>
<protein>
    <submittedName>
        <fullName evidence="1">Putative secreted protein (Por secretion system target)</fullName>
    </submittedName>
</protein>
<dbReference type="Proteomes" id="UP000237662">
    <property type="component" value="Unassembled WGS sequence"/>
</dbReference>
<evidence type="ECO:0000313" key="1">
    <source>
        <dbReference type="EMBL" id="PPK88203.1"/>
    </source>
</evidence>
<gene>
    <name evidence="1" type="ORF">CLV84_1168</name>
</gene>
<dbReference type="InterPro" id="IPR013783">
    <property type="entry name" value="Ig-like_fold"/>
</dbReference>
<dbReference type="NCBIfam" id="TIGR04183">
    <property type="entry name" value="Por_Secre_tail"/>
    <property type="match status" value="1"/>
</dbReference>